<keyword evidence="1" id="KW-1133">Transmembrane helix</keyword>
<organism evidence="2 3">
    <name type="scientific">Mammaliicoccus lentus</name>
    <name type="common">Staphylococcus lentus</name>
    <dbReference type="NCBI Taxonomy" id="42858"/>
    <lineage>
        <taxon>Bacteria</taxon>
        <taxon>Bacillati</taxon>
        <taxon>Bacillota</taxon>
        <taxon>Bacilli</taxon>
        <taxon>Bacillales</taxon>
        <taxon>Staphylococcaceae</taxon>
        <taxon>Mammaliicoccus</taxon>
    </lineage>
</organism>
<reference evidence="2" key="1">
    <citation type="journal article" date="2023" name="Antibiotics">
        <title>Prevalence and Molecular Characterization of Methicillin-Resistant Staphylococci (MRS) and Mammaliicocci (MRM) in Dromedary Camels from Algeria: First Detection of SCCmec-mecC Hybrid in Methicillin-Resistant Mammaliicoccus lentus.</title>
        <authorList>
            <person name="Belhout C."/>
            <person name="Boyen F."/>
            <person name="Vereecke N."/>
            <person name="Theuns S."/>
            <person name="Taibi N."/>
            <person name="Stegger M."/>
            <person name="de la Fe-Rodriguez P.Y."/>
            <person name="Bouayad L."/>
            <person name="Elgroud R."/>
            <person name="Butaye P."/>
        </authorList>
    </citation>
    <scope>NUCLEOTIDE SEQUENCE</scope>
    <source>
        <strain evidence="2">7048</strain>
    </source>
</reference>
<gene>
    <name evidence="2" type="ORF">PYH69_13530</name>
</gene>
<protein>
    <submittedName>
        <fullName evidence="2">Uncharacterized protein</fullName>
    </submittedName>
</protein>
<accession>A0AAX3W3D6</accession>
<dbReference type="RefSeq" id="WP_282862034.1">
    <property type="nucleotide sequence ID" value="NZ_CP118848.1"/>
</dbReference>
<evidence type="ECO:0000313" key="3">
    <source>
        <dbReference type="Proteomes" id="UP001223261"/>
    </source>
</evidence>
<evidence type="ECO:0000256" key="1">
    <source>
        <dbReference type="SAM" id="Phobius"/>
    </source>
</evidence>
<dbReference type="Proteomes" id="UP001223261">
    <property type="component" value="Chromosome"/>
</dbReference>
<keyword evidence="1" id="KW-0812">Transmembrane</keyword>
<dbReference type="EMBL" id="CP118848">
    <property type="protein sequence ID" value="WHI59717.1"/>
    <property type="molecule type" value="Genomic_DNA"/>
</dbReference>
<feature type="transmembrane region" description="Helical" evidence="1">
    <location>
        <begin position="12"/>
        <end position="36"/>
    </location>
</feature>
<name>A0AAX3W3D6_MAMLE</name>
<proteinExistence type="predicted"/>
<dbReference type="AlphaFoldDB" id="A0AAX3W3D6"/>
<keyword evidence="1" id="KW-0472">Membrane</keyword>
<sequence>MEWLIGLLGEDILFNYLTFSIHYFIPILLTLLFVYLEMQASIKLNETWHLQPSTEVQDQYIFVWMVPILRWRIKCLSKTVDEEDACQYIKSYFI</sequence>
<evidence type="ECO:0000313" key="2">
    <source>
        <dbReference type="EMBL" id="WHI59717.1"/>
    </source>
</evidence>